<dbReference type="PANTHER" id="PTHR43433">
    <property type="entry name" value="HYDROLASE, ALPHA/BETA FOLD FAMILY PROTEIN"/>
    <property type="match status" value="1"/>
</dbReference>
<dbReference type="EMBL" id="JAGGKP010000003">
    <property type="protein sequence ID" value="MBP1937038.1"/>
    <property type="molecule type" value="Genomic_DNA"/>
</dbReference>
<dbReference type="Proteomes" id="UP001519273">
    <property type="component" value="Unassembled WGS sequence"/>
</dbReference>
<dbReference type="InterPro" id="IPR000073">
    <property type="entry name" value="AB_hydrolase_1"/>
</dbReference>
<evidence type="ECO:0000313" key="2">
    <source>
        <dbReference type="EMBL" id="MBP1937038.1"/>
    </source>
</evidence>
<reference evidence="2 3" key="1">
    <citation type="submission" date="2021-03" db="EMBL/GenBank/DDBJ databases">
        <title>Genomic Encyclopedia of Type Strains, Phase IV (KMG-IV): sequencing the most valuable type-strain genomes for metagenomic binning, comparative biology and taxonomic classification.</title>
        <authorList>
            <person name="Goeker M."/>
        </authorList>
    </citation>
    <scope>NUCLEOTIDE SEQUENCE [LARGE SCALE GENOMIC DNA]</scope>
    <source>
        <strain evidence="2 3">DSM 23491</strain>
    </source>
</reference>
<feature type="domain" description="AB hydrolase-1" evidence="1">
    <location>
        <begin position="26"/>
        <end position="261"/>
    </location>
</feature>
<protein>
    <submittedName>
        <fullName evidence="2">Pimeloyl-ACP methyl ester carboxylesterase</fullName>
    </submittedName>
</protein>
<dbReference type="Gene3D" id="3.40.50.1820">
    <property type="entry name" value="alpha/beta hydrolase"/>
    <property type="match status" value="1"/>
</dbReference>
<sequence>MIENTIILPDGRQMGYAEYGRKDGTPIIAMHGTPGARVSAFYSLLDQIAQNPSVQALRILAIERPGYGLSDPSPERTIGTVVQDTIHFADALGLERFGLFAGSGGAPYALACSYQFPDRVSKTAITAGLGPVYLPEFREGLSAEEQALLHASVFAPESISAFTGKAQADPAAFVEQFLIHMPEEERLQVPASLHSAFIQMVAESTKRPDGMIDDYRSFLQPWNIVFEDIRIPVKFWHSDEDRVVPISHAEHLTDTIPGAALARMHGLSHLTTSLAVAFEVLTFLNEE</sequence>
<organism evidence="2 3">
    <name type="scientific">Paenibacillus sediminis</name>
    <dbReference type="NCBI Taxonomy" id="664909"/>
    <lineage>
        <taxon>Bacteria</taxon>
        <taxon>Bacillati</taxon>
        <taxon>Bacillota</taxon>
        <taxon>Bacilli</taxon>
        <taxon>Bacillales</taxon>
        <taxon>Paenibacillaceae</taxon>
        <taxon>Paenibacillus</taxon>
    </lineage>
</organism>
<dbReference type="InterPro" id="IPR029058">
    <property type="entry name" value="AB_hydrolase_fold"/>
</dbReference>
<dbReference type="SUPFAM" id="SSF53474">
    <property type="entry name" value="alpha/beta-Hydrolases"/>
    <property type="match status" value="1"/>
</dbReference>
<dbReference type="InterPro" id="IPR050471">
    <property type="entry name" value="AB_hydrolase"/>
</dbReference>
<dbReference type="Pfam" id="PF00561">
    <property type="entry name" value="Abhydrolase_1"/>
    <property type="match status" value="1"/>
</dbReference>
<evidence type="ECO:0000313" key="3">
    <source>
        <dbReference type="Proteomes" id="UP001519273"/>
    </source>
</evidence>
<keyword evidence="3" id="KW-1185">Reference proteome</keyword>
<gene>
    <name evidence="2" type="ORF">J2Z20_001920</name>
</gene>
<evidence type="ECO:0000259" key="1">
    <source>
        <dbReference type="Pfam" id="PF00561"/>
    </source>
</evidence>
<comment type="caution">
    <text evidence="2">The sequence shown here is derived from an EMBL/GenBank/DDBJ whole genome shotgun (WGS) entry which is preliminary data.</text>
</comment>
<proteinExistence type="predicted"/>
<dbReference type="PANTHER" id="PTHR43433:SF5">
    <property type="entry name" value="AB HYDROLASE-1 DOMAIN-CONTAINING PROTEIN"/>
    <property type="match status" value="1"/>
</dbReference>
<name>A0ABS4H3D8_9BACL</name>
<accession>A0ABS4H3D8</accession>
<dbReference type="RefSeq" id="WP_209848714.1">
    <property type="nucleotide sequence ID" value="NZ_CBCRVE010000006.1"/>
</dbReference>